<keyword evidence="11 15" id="KW-0456">Lyase</keyword>
<dbReference type="EMBL" id="FNJQ01000007">
    <property type="protein sequence ID" value="SDP13538.1"/>
    <property type="molecule type" value="Genomic_DNA"/>
</dbReference>
<keyword evidence="8 15" id="KW-0862">Zinc</keyword>
<dbReference type="GO" id="GO:0003684">
    <property type="term" value="F:damaged DNA binding"/>
    <property type="evidence" value="ECO:0007669"/>
    <property type="project" value="InterPro"/>
</dbReference>
<dbReference type="InterPro" id="IPR020629">
    <property type="entry name" value="FPG_Glyclase"/>
</dbReference>
<dbReference type="GO" id="GO:0034039">
    <property type="term" value="F:8-oxo-7,8-dihydroguanine DNA N-glycosylase activity"/>
    <property type="evidence" value="ECO:0007669"/>
    <property type="project" value="TreeGrafter"/>
</dbReference>
<dbReference type="InterPro" id="IPR010979">
    <property type="entry name" value="Ribosomal_uS13-like_H2TH"/>
</dbReference>
<proteinExistence type="inferred from homology"/>
<dbReference type="Pfam" id="PF06827">
    <property type="entry name" value="zf-FPG_IleRS"/>
    <property type="match status" value="1"/>
</dbReference>
<dbReference type="GO" id="GO:0003690">
    <property type="term" value="F:double-stranded DNA binding"/>
    <property type="evidence" value="ECO:0007669"/>
    <property type="project" value="UniProtKB-ARBA"/>
</dbReference>
<feature type="domain" description="FPG-type" evidence="16">
    <location>
        <begin position="240"/>
        <end position="274"/>
    </location>
</feature>
<name>A0A1H0QA47_SELRU</name>
<feature type="binding site" evidence="15">
    <location>
        <position position="93"/>
    </location>
    <ligand>
        <name>DNA</name>
        <dbReference type="ChEBI" id="CHEBI:16991"/>
    </ligand>
</feature>
<accession>A0A1H0QA47</accession>
<dbReference type="HAMAP" id="MF_00103">
    <property type="entry name" value="Fapy_DNA_glycosyl"/>
    <property type="match status" value="1"/>
</dbReference>
<feature type="binding site" evidence="15">
    <location>
        <position position="155"/>
    </location>
    <ligand>
        <name>DNA</name>
        <dbReference type="ChEBI" id="CHEBI:16991"/>
    </ligand>
</feature>
<keyword evidence="5 15" id="KW-0227">DNA damage</keyword>
<dbReference type="InterPro" id="IPR000214">
    <property type="entry name" value="Znf_DNA_glyclase/AP_lyase"/>
</dbReference>
<feature type="active site" description="Proton donor; for beta-elimination activity" evidence="15">
    <location>
        <position position="59"/>
    </location>
</feature>
<comment type="similarity">
    <text evidence="2 15">Belongs to the FPG family.</text>
</comment>
<keyword evidence="13 15" id="KW-0326">Glycosidase</keyword>
<dbReference type="PANTHER" id="PTHR22993:SF9">
    <property type="entry name" value="FORMAMIDOPYRIMIDINE-DNA GLYCOSYLASE"/>
    <property type="match status" value="1"/>
</dbReference>
<dbReference type="PROSITE" id="PS51066">
    <property type="entry name" value="ZF_FPG_2"/>
    <property type="match status" value="1"/>
</dbReference>
<dbReference type="CDD" id="cd08966">
    <property type="entry name" value="EcFpg-like_N"/>
    <property type="match status" value="1"/>
</dbReference>
<keyword evidence="12 15" id="KW-0511">Multifunctional enzyme</keyword>
<dbReference type="Pfam" id="PF01149">
    <property type="entry name" value="Fapy_DNA_glyco"/>
    <property type="match status" value="1"/>
</dbReference>
<evidence type="ECO:0000259" key="16">
    <source>
        <dbReference type="PROSITE" id="PS51066"/>
    </source>
</evidence>
<evidence type="ECO:0000256" key="8">
    <source>
        <dbReference type="ARBA" id="ARBA00022833"/>
    </source>
</evidence>
<evidence type="ECO:0000313" key="19">
    <source>
        <dbReference type="Proteomes" id="UP000182412"/>
    </source>
</evidence>
<comment type="catalytic activity">
    <reaction evidence="14 15">
        <text>2'-deoxyribonucleotide-(2'-deoxyribose 5'-phosphate)-2'-deoxyribonucleotide-DNA = a 3'-end 2'-deoxyribonucleotide-(2,3-dehydro-2,3-deoxyribose 5'-phosphate)-DNA + a 5'-end 5'-phospho-2'-deoxyribonucleoside-DNA + H(+)</text>
        <dbReference type="Rhea" id="RHEA:66592"/>
        <dbReference type="Rhea" id="RHEA-COMP:13180"/>
        <dbReference type="Rhea" id="RHEA-COMP:16897"/>
        <dbReference type="Rhea" id="RHEA-COMP:17067"/>
        <dbReference type="ChEBI" id="CHEBI:15378"/>
        <dbReference type="ChEBI" id="CHEBI:136412"/>
        <dbReference type="ChEBI" id="CHEBI:157695"/>
        <dbReference type="ChEBI" id="CHEBI:167181"/>
        <dbReference type="EC" id="4.2.99.18"/>
    </reaction>
</comment>
<evidence type="ECO:0000256" key="3">
    <source>
        <dbReference type="ARBA" id="ARBA00011245"/>
    </source>
</evidence>
<feature type="binding site" evidence="15">
    <location>
        <position position="112"/>
    </location>
    <ligand>
        <name>DNA</name>
        <dbReference type="ChEBI" id="CHEBI:16991"/>
    </ligand>
</feature>
<organism evidence="18 19">
    <name type="scientific">Selenomonas ruminantium</name>
    <dbReference type="NCBI Taxonomy" id="971"/>
    <lineage>
        <taxon>Bacteria</taxon>
        <taxon>Bacillati</taxon>
        <taxon>Bacillota</taxon>
        <taxon>Negativicutes</taxon>
        <taxon>Selenomonadales</taxon>
        <taxon>Selenomonadaceae</taxon>
        <taxon>Selenomonas</taxon>
    </lineage>
</organism>
<evidence type="ECO:0000256" key="10">
    <source>
        <dbReference type="ARBA" id="ARBA00023204"/>
    </source>
</evidence>
<evidence type="ECO:0000256" key="12">
    <source>
        <dbReference type="ARBA" id="ARBA00023268"/>
    </source>
</evidence>
<feature type="domain" description="Formamidopyrimidine-DNA glycosylase catalytic" evidence="17">
    <location>
        <begin position="2"/>
        <end position="115"/>
    </location>
</feature>
<dbReference type="GO" id="GO:0006284">
    <property type="term" value="P:base-excision repair"/>
    <property type="evidence" value="ECO:0007669"/>
    <property type="project" value="InterPro"/>
</dbReference>
<keyword evidence="9 15" id="KW-0238">DNA-binding</keyword>
<sequence length="276" mass="31017">MPEMPEVEIIRRYLDKQTAGKKIMDLDIRLPRMIKWPDTEGFRDMVTGRTIKGMNRRGKYLLMELDNGNEVVFHLRMTGRLVFEPTGKTTDSHARVIFHLQYGASLVYGDTRTLGTIHGIKPEERTMLKGLAEMGPEPLSADFTAKYLEQAVSRRKTAIKSFLLNQKYIGGIGNIYADEALFLAGIHPLRPASSLSAGECQRLWESVNQVIAAGIEDGGTTFRDYQNGEGGKGSHQDHLYVYARKGEPCRNCQTPIERIIVGGRGTHFCPHCQEEC</sequence>
<dbReference type="Proteomes" id="UP000182412">
    <property type="component" value="Unassembled WGS sequence"/>
</dbReference>
<evidence type="ECO:0000256" key="1">
    <source>
        <dbReference type="ARBA" id="ARBA00001668"/>
    </source>
</evidence>
<reference evidence="18 19" key="1">
    <citation type="submission" date="2016-10" db="EMBL/GenBank/DDBJ databases">
        <authorList>
            <person name="de Groot N.N."/>
        </authorList>
    </citation>
    <scope>NUCLEOTIDE SEQUENCE [LARGE SCALE GENOMIC DNA]</scope>
    <source>
        <strain evidence="18 19">S137</strain>
    </source>
</reference>
<dbReference type="InterPro" id="IPR035937">
    <property type="entry name" value="FPG_N"/>
</dbReference>
<dbReference type="NCBIfam" id="TIGR00577">
    <property type="entry name" value="fpg"/>
    <property type="match status" value="1"/>
</dbReference>
<keyword evidence="4 15" id="KW-0479">Metal-binding</keyword>
<dbReference type="InterPro" id="IPR012319">
    <property type="entry name" value="FPG_cat"/>
</dbReference>
<dbReference type="GO" id="GO:0008270">
    <property type="term" value="F:zinc ion binding"/>
    <property type="evidence" value="ECO:0007669"/>
    <property type="project" value="UniProtKB-UniRule"/>
</dbReference>
<evidence type="ECO:0000259" key="17">
    <source>
        <dbReference type="PROSITE" id="PS51068"/>
    </source>
</evidence>
<dbReference type="SUPFAM" id="SSF46946">
    <property type="entry name" value="S13-like H2TH domain"/>
    <property type="match status" value="1"/>
</dbReference>
<dbReference type="PROSITE" id="PS51068">
    <property type="entry name" value="FPG_CAT"/>
    <property type="match status" value="1"/>
</dbReference>
<feature type="active site" description="Proton donor; for delta-elimination activity" evidence="15">
    <location>
        <position position="264"/>
    </location>
</feature>
<keyword evidence="10 15" id="KW-0234">DNA repair</keyword>
<dbReference type="NCBIfam" id="NF002211">
    <property type="entry name" value="PRK01103.1"/>
    <property type="match status" value="1"/>
</dbReference>
<dbReference type="SUPFAM" id="SSF81624">
    <property type="entry name" value="N-terminal domain of MutM-like DNA repair proteins"/>
    <property type="match status" value="1"/>
</dbReference>
<evidence type="ECO:0000256" key="5">
    <source>
        <dbReference type="ARBA" id="ARBA00022763"/>
    </source>
</evidence>
<evidence type="ECO:0000256" key="2">
    <source>
        <dbReference type="ARBA" id="ARBA00009409"/>
    </source>
</evidence>
<dbReference type="GO" id="GO:0140078">
    <property type="term" value="F:class I DNA-(apurinic or apyrimidinic site) endonuclease activity"/>
    <property type="evidence" value="ECO:0007669"/>
    <property type="project" value="UniProtKB-EC"/>
</dbReference>
<feature type="active site" description="Proton donor" evidence="15">
    <location>
        <position position="3"/>
    </location>
</feature>
<evidence type="ECO:0000256" key="4">
    <source>
        <dbReference type="ARBA" id="ARBA00022723"/>
    </source>
</evidence>
<dbReference type="AlphaFoldDB" id="A0A1H0QA47"/>
<evidence type="ECO:0000256" key="14">
    <source>
        <dbReference type="ARBA" id="ARBA00044632"/>
    </source>
</evidence>
<dbReference type="EC" id="3.2.2.23" evidence="15"/>
<keyword evidence="6 15" id="KW-0863">Zinc-finger</keyword>
<dbReference type="SMART" id="SM01232">
    <property type="entry name" value="H2TH"/>
    <property type="match status" value="1"/>
</dbReference>
<evidence type="ECO:0000256" key="9">
    <source>
        <dbReference type="ARBA" id="ARBA00023125"/>
    </source>
</evidence>
<dbReference type="Pfam" id="PF06831">
    <property type="entry name" value="H2TH"/>
    <property type="match status" value="1"/>
</dbReference>
<feature type="active site" description="Schiff-base intermediate with DNA" evidence="15">
    <location>
        <position position="2"/>
    </location>
</feature>
<comment type="cofactor">
    <cofactor evidence="15">
        <name>Zn(2+)</name>
        <dbReference type="ChEBI" id="CHEBI:29105"/>
    </cofactor>
    <text evidence="15">Binds 1 zinc ion per subunit.</text>
</comment>
<dbReference type="Gene3D" id="1.10.8.50">
    <property type="match status" value="1"/>
</dbReference>
<comment type="catalytic activity">
    <reaction evidence="1 15">
        <text>Hydrolysis of DNA containing ring-opened 7-methylguanine residues, releasing 2,6-diamino-4-hydroxy-5-(N-methyl)formamidopyrimidine.</text>
        <dbReference type="EC" id="3.2.2.23"/>
    </reaction>
</comment>
<dbReference type="FunFam" id="1.10.8.50:FF:000003">
    <property type="entry name" value="Formamidopyrimidine-DNA glycosylase"/>
    <property type="match status" value="1"/>
</dbReference>
<dbReference type="EC" id="4.2.99.18" evidence="15"/>
<dbReference type="InterPro" id="IPR010663">
    <property type="entry name" value="Znf_FPG/IleRS"/>
</dbReference>
<dbReference type="SUPFAM" id="SSF57716">
    <property type="entry name" value="Glucocorticoid receptor-like (DNA-binding domain)"/>
    <property type="match status" value="1"/>
</dbReference>
<evidence type="ECO:0000313" key="18">
    <source>
        <dbReference type="EMBL" id="SDP13538.1"/>
    </source>
</evidence>
<evidence type="ECO:0000256" key="15">
    <source>
        <dbReference type="HAMAP-Rule" id="MF_00103"/>
    </source>
</evidence>
<protein>
    <recommendedName>
        <fullName evidence="15">Formamidopyrimidine-DNA glycosylase</fullName>
        <shortName evidence="15">Fapy-DNA glycosylase</shortName>
        <ecNumber evidence="15">3.2.2.23</ecNumber>
    </recommendedName>
    <alternativeName>
        <fullName evidence="15">DNA-(apurinic or apyrimidinic site) lyase MutM</fullName>
        <shortName evidence="15">AP lyase MutM</shortName>
        <ecNumber evidence="15">4.2.99.18</ecNumber>
    </alternativeName>
</protein>
<comment type="subunit">
    <text evidence="3 15">Monomer.</text>
</comment>
<comment type="function">
    <text evidence="15">Involved in base excision repair of DNA damaged by oxidation or by mutagenic agents. Acts as DNA glycosylase that recognizes and removes damaged bases. Has a preference for oxidized purines, such as 7,8-dihydro-8-oxoguanine (8-oxoG). Has AP (apurinic/apyrimidinic) lyase activity and introduces nicks in the DNA strand. Cleaves the DNA backbone by beta-delta elimination to generate a single-strand break at the site of the removed base with both 3'- and 5'-phosphates.</text>
</comment>
<dbReference type="PANTHER" id="PTHR22993">
    <property type="entry name" value="FORMAMIDOPYRIMIDINE-DNA GLYCOSYLASE"/>
    <property type="match status" value="1"/>
</dbReference>
<dbReference type="InterPro" id="IPR015886">
    <property type="entry name" value="H2TH_FPG"/>
</dbReference>
<evidence type="ECO:0000256" key="7">
    <source>
        <dbReference type="ARBA" id="ARBA00022801"/>
    </source>
</evidence>
<evidence type="ECO:0000256" key="6">
    <source>
        <dbReference type="ARBA" id="ARBA00022771"/>
    </source>
</evidence>
<evidence type="ECO:0000256" key="13">
    <source>
        <dbReference type="ARBA" id="ARBA00023295"/>
    </source>
</evidence>
<evidence type="ECO:0000256" key="11">
    <source>
        <dbReference type="ARBA" id="ARBA00023239"/>
    </source>
</evidence>
<gene>
    <name evidence="15" type="primary">mutM</name>
    <name evidence="15" type="synonym">fpg</name>
    <name evidence="18" type="ORF">SAMN05216366_10741</name>
</gene>
<dbReference type="SMART" id="SM00898">
    <property type="entry name" value="Fapy_DNA_glyco"/>
    <property type="match status" value="1"/>
</dbReference>
<keyword evidence="7 15" id="KW-0378">Hydrolase</keyword>
<dbReference type="Gene3D" id="3.20.190.10">
    <property type="entry name" value="MutM-like, N-terminal"/>
    <property type="match status" value="1"/>
</dbReference>